<dbReference type="GO" id="GO:0005506">
    <property type="term" value="F:iron ion binding"/>
    <property type="evidence" value="ECO:0007669"/>
    <property type="project" value="InterPro"/>
</dbReference>
<evidence type="ECO:0000256" key="5">
    <source>
        <dbReference type="ARBA" id="ARBA00022723"/>
    </source>
</evidence>
<evidence type="ECO:0000256" key="3">
    <source>
        <dbReference type="ARBA" id="ARBA00022617"/>
    </source>
</evidence>
<keyword evidence="2" id="KW-0813">Transport</keyword>
<comment type="cofactor">
    <cofactor evidence="1">
        <name>heme c</name>
        <dbReference type="ChEBI" id="CHEBI:61717"/>
    </cofactor>
</comment>
<feature type="signal peptide" evidence="9">
    <location>
        <begin position="1"/>
        <end position="25"/>
    </location>
</feature>
<evidence type="ECO:0000313" key="12">
    <source>
        <dbReference type="Proteomes" id="UP000199180"/>
    </source>
</evidence>
<dbReference type="SUPFAM" id="SSF46626">
    <property type="entry name" value="Cytochrome c"/>
    <property type="match status" value="1"/>
</dbReference>
<evidence type="ECO:0000256" key="4">
    <source>
        <dbReference type="ARBA" id="ARBA00022660"/>
    </source>
</evidence>
<keyword evidence="9" id="KW-0732">Signal</keyword>
<dbReference type="OrthoDB" id="9805828at2"/>
<keyword evidence="5 8" id="KW-0479">Metal-binding</keyword>
<dbReference type="GO" id="GO:0020037">
    <property type="term" value="F:heme binding"/>
    <property type="evidence" value="ECO:0007669"/>
    <property type="project" value="InterPro"/>
</dbReference>
<name>A0A1I0DNX5_9RHOB</name>
<evidence type="ECO:0000256" key="2">
    <source>
        <dbReference type="ARBA" id="ARBA00022448"/>
    </source>
</evidence>
<dbReference type="PRINTS" id="PR00605">
    <property type="entry name" value="CYTCHROMECIC"/>
</dbReference>
<dbReference type="Gene3D" id="1.10.760.10">
    <property type="entry name" value="Cytochrome c-like domain"/>
    <property type="match status" value="1"/>
</dbReference>
<keyword evidence="6" id="KW-0249">Electron transport</keyword>
<dbReference type="GO" id="GO:0009055">
    <property type="term" value="F:electron transfer activity"/>
    <property type="evidence" value="ECO:0007669"/>
    <property type="project" value="InterPro"/>
</dbReference>
<protein>
    <submittedName>
        <fullName evidence="11">Cytochrome c, mono-and diheme variants</fullName>
    </submittedName>
</protein>
<gene>
    <name evidence="11" type="ORF">SAMN04489858_104220</name>
</gene>
<dbReference type="InterPro" id="IPR009056">
    <property type="entry name" value="Cyt_c-like_dom"/>
</dbReference>
<evidence type="ECO:0000256" key="8">
    <source>
        <dbReference type="PROSITE-ProRule" id="PRU00433"/>
    </source>
</evidence>
<evidence type="ECO:0000313" key="11">
    <source>
        <dbReference type="EMBL" id="SET33826.1"/>
    </source>
</evidence>
<keyword evidence="7 8" id="KW-0408">Iron</keyword>
<dbReference type="InterPro" id="IPR036909">
    <property type="entry name" value="Cyt_c-like_dom_sf"/>
</dbReference>
<keyword evidence="4" id="KW-0679">Respiratory chain</keyword>
<feature type="domain" description="Cytochrome c" evidence="10">
    <location>
        <begin position="27"/>
        <end position="107"/>
    </location>
</feature>
<dbReference type="EMBL" id="FOHO01000004">
    <property type="protein sequence ID" value="SET33826.1"/>
    <property type="molecule type" value="Genomic_DNA"/>
</dbReference>
<dbReference type="PROSITE" id="PS51007">
    <property type="entry name" value="CYTC"/>
    <property type="match status" value="1"/>
</dbReference>
<keyword evidence="3 8" id="KW-0349">Heme</keyword>
<evidence type="ECO:0000256" key="1">
    <source>
        <dbReference type="ARBA" id="ARBA00001926"/>
    </source>
</evidence>
<evidence type="ECO:0000256" key="7">
    <source>
        <dbReference type="ARBA" id="ARBA00023004"/>
    </source>
</evidence>
<evidence type="ECO:0000256" key="9">
    <source>
        <dbReference type="SAM" id="SignalP"/>
    </source>
</evidence>
<proteinExistence type="predicted"/>
<dbReference type="Proteomes" id="UP000199180">
    <property type="component" value="Unassembled WGS sequence"/>
</dbReference>
<feature type="chain" id="PRO_5011503493" evidence="9">
    <location>
        <begin position="26"/>
        <end position="112"/>
    </location>
</feature>
<organism evidence="11 12">
    <name type="scientific">Paracoccus homiensis</name>
    <dbReference type="NCBI Taxonomy" id="364199"/>
    <lineage>
        <taxon>Bacteria</taxon>
        <taxon>Pseudomonadati</taxon>
        <taxon>Pseudomonadota</taxon>
        <taxon>Alphaproteobacteria</taxon>
        <taxon>Rhodobacterales</taxon>
        <taxon>Paracoccaceae</taxon>
        <taxon>Paracoccus</taxon>
    </lineage>
</organism>
<dbReference type="InterPro" id="IPR008168">
    <property type="entry name" value="Cyt_C_IC"/>
</dbReference>
<accession>A0A1I0DNX5</accession>
<sequence length="112" mass="11345">MKFFTSPLFCGAAILAASITGAAHAGTDLDAGRQIFVEGAEPNCAICHTLGDAEAVGEIGPNLDDLKPTADQVRAAVTSGIGVMPAFADMMSEEDIETVAQYVAAATGGEAQ</sequence>
<evidence type="ECO:0000259" key="10">
    <source>
        <dbReference type="PROSITE" id="PS51007"/>
    </source>
</evidence>
<evidence type="ECO:0000256" key="6">
    <source>
        <dbReference type="ARBA" id="ARBA00022982"/>
    </source>
</evidence>
<keyword evidence="12" id="KW-1185">Reference proteome</keyword>
<dbReference type="AlphaFoldDB" id="A0A1I0DNX5"/>
<dbReference type="STRING" id="364199.SAMN04489858_104220"/>
<dbReference type="RefSeq" id="WP_090733855.1">
    <property type="nucleotide sequence ID" value="NZ_FOHO01000004.1"/>
</dbReference>
<dbReference type="Pfam" id="PF13442">
    <property type="entry name" value="Cytochrome_CBB3"/>
    <property type="match status" value="1"/>
</dbReference>
<reference evidence="11 12" key="1">
    <citation type="submission" date="2016-10" db="EMBL/GenBank/DDBJ databases">
        <authorList>
            <person name="de Groot N.N."/>
        </authorList>
    </citation>
    <scope>NUCLEOTIDE SEQUENCE [LARGE SCALE GENOMIC DNA]</scope>
    <source>
        <strain evidence="11 12">DSM 17862</strain>
    </source>
</reference>